<gene>
    <name evidence="7" type="ORF">LSAT_V11C800450090</name>
</gene>
<dbReference type="EMBL" id="NBSK02000008">
    <property type="protein sequence ID" value="KAJ0193525.1"/>
    <property type="molecule type" value="Genomic_DNA"/>
</dbReference>
<dbReference type="InterPro" id="IPR035669">
    <property type="entry name" value="SGNH_plant_lipase-like"/>
</dbReference>
<keyword evidence="2" id="KW-0732">Signal</keyword>
<dbReference type="Gramene" id="rna-gnl|WGS:NBSK|LSAT_8X152661_mrna">
    <property type="protein sequence ID" value="cds-PLY81993.1"/>
    <property type="gene ID" value="gene-LSAT_8X152661"/>
</dbReference>
<evidence type="ECO:0000313" key="8">
    <source>
        <dbReference type="Proteomes" id="UP000235145"/>
    </source>
</evidence>
<evidence type="ECO:0000256" key="6">
    <source>
        <dbReference type="SAM" id="Phobius"/>
    </source>
</evidence>
<reference evidence="7 8" key="1">
    <citation type="journal article" date="2017" name="Nat. Commun.">
        <title>Genome assembly with in vitro proximity ligation data and whole-genome triplication in lettuce.</title>
        <authorList>
            <person name="Reyes-Chin-Wo S."/>
            <person name="Wang Z."/>
            <person name="Yang X."/>
            <person name="Kozik A."/>
            <person name="Arikit S."/>
            <person name="Song C."/>
            <person name="Xia L."/>
            <person name="Froenicke L."/>
            <person name="Lavelle D.O."/>
            <person name="Truco M.J."/>
            <person name="Xia R."/>
            <person name="Zhu S."/>
            <person name="Xu C."/>
            <person name="Xu H."/>
            <person name="Xu X."/>
            <person name="Cox K."/>
            <person name="Korf I."/>
            <person name="Meyers B.C."/>
            <person name="Michelmore R.W."/>
        </authorList>
    </citation>
    <scope>NUCLEOTIDE SEQUENCE [LARGE SCALE GENOMIC DNA]</scope>
    <source>
        <strain evidence="8">cv. Salinas</strain>
        <tissue evidence="7">Seedlings</tissue>
    </source>
</reference>
<dbReference type="SUPFAM" id="SSF52266">
    <property type="entry name" value="SGNH hydrolase"/>
    <property type="match status" value="1"/>
</dbReference>
<dbReference type="OrthoDB" id="1600564at2759"/>
<evidence type="ECO:0000313" key="7">
    <source>
        <dbReference type="EMBL" id="KAJ0193525.1"/>
    </source>
</evidence>
<dbReference type="CDD" id="cd01837">
    <property type="entry name" value="SGNH_plant_lipase_like"/>
    <property type="match status" value="1"/>
</dbReference>
<dbReference type="AlphaFoldDB" id="A0A9R1WY88"/>
<proteinExistence type="inferred from homology"/>
<evidence type="ECO:0000256" key="4">
    <source>
        <dbReference type="ARBA" id="ARBA00023180"/>
    </source>
</evidence>
<dbReference type="PANTHER" id="PTHR22835:SF514">
    <property type="entry name" value="GDSL-LIKE LIPASE_ACYLHYDROLASE SUPERFAMILY PROTEIN ISOFORM 1"/>
    <property type="match status" value="1"/>
</dbReference>
<keyword evidence="3" id="KW-0378">Hydrolase</keyword>
<dbReference type="InterPro" id="IPR036514">
    <property type="entry name" value="SGNH_hydro_sf"/>
</dbReference>
<dbReference type="Pfam" id="PF00657">
    <property type="entry name" value="Lipase_GDSL"/>
    <property type="match status" value="1"/>
</dbReference>
<evidence type="ECO:0000256" key="2">
    <source>
        <dbReference type="ARBA" id="ARBA00022729"/>
    </source>
</evidence>
<keyword evidence="4" id="KW-0325">Glycoprotein</keyword>
<evidence type="ECO:0000256" key="5">
    <source>
        <dbReference type="SAM" id="Coils"/>
    </source>
</evidence>
<keyword evidence="5" id="KW-0175">Coiled coil</keyword>
<evidence type="ECO:0000256" key="3">
    <source>
        <dbReference type="ARBA" id="ARBA00022801"/>
    </source>
</evidence>
<dbReference type="GO" id="GO:0016788">
    <property type="term" value="F:hydrolase activity, acting on ester bonds"/>
    <property type="evidence" value="ECO:0007669"/>
    <property type="project" value="InterPro"/>
</dbReference>
<comment type="caution">
    <text evidence="7">The sequence shown here is derived from an EMBL/GenBank/DDBJ whole genome shotgun (WGS) entry which is preliminary data.</text>
</comment>
<protein>
    <submittedName>
        <fullName evidence="7">Uncharacterized protein</fullName>
    </submittedName>
</protein>
<keyword evidence="6" id="KW-1133">Transmembrane helix</keyword>
<keyword evidence="6" id="KW-0812">Transmembrane</keyword>
<keyword evidence="8" id="KW-1185">Reference proteome</keyword>
<accession>A0A9R1WY88</accession>
<dbReference type="Proteomes" id="UP000235145">
    <property type="component" value="Unassembled WGS sequence"/>
</dbReference>
<keyword evidence="6" id="KW-0472">Membrane</keyword>
<evidence type="ECO:0000256" key="1">
    <source>
        <dbReference type="ARBA" id="ARBA00008668"/>
    </source>
</evidence>
<feature type="transmembrane region" description="Helical" evidence="6">
    <location>
        <begin position="13"/>
        <end position="34"/>
    </location>
</feature>
<dbReference type="Gene3D" id="3.40.50.1110">
    <property type="entry name" value="SGNH hydrolase"/>
    <property type="match status" value="1"/>
</dbReference>
<dbReference type="PANTHER" id="PTHR22835">
    <property type="entry name" value="ZINC FINGER FYVE DOMAIN CONTAINING PROTEIN"/>
    <property type="match status" value="1"/>
</dbReference>
<comment type="similarity">
    <text evidence="1">Belongs to the 'GDSL' lipolytic enzyme family.</text>
</comment>
<dbReference type="InterPro" id="IPR001087">
    <property type="entry name" value="GDSL"/>
</dbReference>
<feature type="coiled-coil region" evidence="5">
    <location>
        <begin position="272"/>
        <end position="299"/>
    </location>
</feature>
<sequence>MDWRRRLANLSRGVSWIVAIGSLLVGTFSILMMVRRGRISNLYDAQSSSCQFPAIYNFGDSNSDTGAVSAVFGRVHPPFGMTYFHKPSGRYSDGRLIIDFLAERLGLPYLSAYLDSIGTNFQHGANFAASGSTIQPADALMLNRTFNPLTLNVQLSQFEQFKDRSTDLYREGSDSKDGFPRPEDYKRALYIFDIGQNDLHAGITSMKEEQVKTYIPTIINEFVSVVEKLYQVGARTFWIHNTGPIGCLPFFVKNYPPTPENTDQIGCVRSYNNVAQEFNKNLKDKVSQLQKQLQDTSFVYVDMYSVKYSLISQANKHGFTDPLGQCIGQDGDFSRGCANPLEYISWDGVHYTEAGNKWIANRLQDGSFSAPKLPLMKACEAFLGS</sequence>
<organism evidence="7 8">
    <name type="scientific">Lactuca sativa</name>
    <name type="common">Garden lettuce</name>
    <dbReference type="NCBI Taxonomy" id="4236"/>
    <lineage>
        <taxon>Eukaryota</taxon>
        <taxon>Viridiplantae</taxon>
        <taxon>Streptophyta</taxon>
        <taxon>Embryophyta</taxon>
        <taxon>Tracheophyta</taxon>
        <taxon>Spermatophyta</taxon>
        <taxon>Magnoliopsida</taxon>
        <taxon>eudicotyledons</taxon>
        <taxon>Gunneridae</taxon>
        <taxon>Pentapetalae</taxon>
        <taxon>asterids</taxon>
        <taxon>campanulids</taxon>
        <taxon>Asterales</taxon>
        <taxon>Asteraceae</taxon>
        <taxon>Cichorioideae</taxon>
        <taxon>Cichorieae</taxon>
        <taxon>Lactucinae</taxon>
        <taxon>Lactuca</taxon>
    </lineage>
</organism>
<name>A0A9R1WY88_LACSA</name>